<dbReference type="PANTHER" id="PTHR47260">
    <property type="entry name" value="UPF0644 PROTEIN PB2B4.06"/>
    <property type="match status" value="1"/>
</dbReference>
<evidence type="ECO:0000313" key="3">
    <source>
        <dbReference type="EMBL" id="CAB4924737.1"/>
    </source>
</evidence>
<name>A0A6J7I243_9ZZZZ</name>
<protein>
    <submittedName>
        <fullName evidence="3">Unannotated protein</fullName>
    </submittedName>
</protein>
<dbReference type="InterPro" id="IPR029069">
    <property type="entry name" value="HotDog_dom_sf"/>
</dbReference>
<dbReference type="CDD" id="cd03443">
    <property type="entry name" value="PaaI_thioesterase"/>
    <property type="match status" value="1"/>
</dbReference>
<sequence>MSTETGYDPELMAAVSELGDAVRGLVAASVRTTVPAQDLQEVAATARELTARLSARTRERHQLPELDDPIAFRRVFSPVTGVGSAVAPPLQIRSDPSGEGVVAEASFGLQYEGPPGFLHGGMSGLLMDQMLGTATIRAGLWGMTAHLELDYRGPVPLDTPVVLRAWVVESHGRRTTMAGSIALATEPDRALVEVSGVFVTPREDKLAAYFGDITDASGQHRPPGRATDATALHEDR</sequence>
<accession>A0A6J7I243</accession>
<dbReference type="AlphaFoldDB" id="A0A6J7I243"/>
<gene>
    <name evidence="3" type="ORF">UFOPK3609_01597</name>
</gene>
<dbReference type="EMBL" id="CAFBMQ010000278">
    <property type="protein sequence ID" value="CAB4924737.1"/>
    <property type="molecule type" value="Genomic_DNA"/>
</dbReference>
<dbReference type="InterPro" id="IPR006683">
    <property type="entry name" value="Thioestr_dom"/>
</dbReference>
<dbReference type="Pfam" id="PF03061">
    <property type="entry name" value="4HBT"/>
    <property type="match status" value="1"/>
</dbReference>
<organism evidence="3">
    <name type="scientific">freshwater metagenome</name>
    <dbReference type="NCBI Taxonomy" id="449393"/>
    <lineage>
        <taxon>unclassified sequences</taxon>
        <taxon>metagenomes</taxon>
        <taxon>ecological metagenomes</taxon>
    </lineage>
</organism>
<evidence type="ECO:0000256" key="1">
    <source>
        <dbReference type="SAM" id="MobiDB-lite"/>
    </source>
</evidence>
<dbReference type="Gene3D" id="3.10.129.10">
    <property type="entry name" value="Hotdog Thioesterase"/>
    <property type="match status" value="1"/>
</dbReference>
<dbReference type="SUPFAM" id="SSF54637">
    <property type="entry name" value="Thioesterase/thiol ester dehydrase-isomerase"/>
    <property type="match status" value="1"/>
</dbReference>
<proteinExistence type="predicted"/>
<feature type="region of interest" description="Disordered" evidence="1">
    <location>
        <begin position="214"/>
        <end position="236"/>
    </location>
</feature>
<evidence type="ECO:0000259" key="2">
    <source>
        <dbReference type="Pfam" id="PF03061"/>
    </source>
</evidence>
<dbReference type="PANTHER" id="PTHR47260:SF6">
    <property type="entry name" value="THIOESTERASE DOMAIN-CONTAINING PROTEIN"/>
    <property type="match status" value="1"/>
</dbReference>
<reference evidence="3" key="1">
    <citation type="submission" date="2020-05" db="EMBL/GenBank/DDBJ databases">
        <authorList>
            <person name="Chiriac C."/>
            <person name="Salcher M."/>
            <person name="Ghai R."/>
            <person name="Kavagutti S V."/>
        </authorList>
    </citation>
    <scope>NUCLEOTIDE SEQUENCE</scope>
</reference>
<dbReference type="InterPro" id="IPR052061">
    <property type="entry name" value="PTE-AB_protein"/>
</dbReference>
<feature type="domain" description="Thioesterase" evidence="2">
    <location>
        <begin position="116"/>
        <end position="178"/>
    </location>
</feature>